<comment type="caution">
    <text evidence="2">The sequence shown here is derived from an EMBL/GenBank/DDBJ whole genome shotgun (WGS) entry which is preliminary data.</text>
</comment>
<dbReference type="Proteomes" id="UP001056436">
    <property type="component" value="Unassembled WGS sequence"/>
</dbReference>
<evidence type="ECO:0000313" key="3">
    <source>
        <dbReference type="Proteomes" id="UP001056436"/>
    </source>
</evidence>
<organism evidence="2 3">
    <name type="scientific">Colletotrichum abscissum</name>
    <dbReference type="NCBI Taxonomy" id="1671311"/>
    <lineage>
        <taxon>Eukaryota</taxon>
        <taxon>Fungi</taxon>
        <taxon>Dikarya</taxon>
        <taxon>Ascomycota</taxon>
        <taxon>Pezizomycotina</taxon>
        <taxon>Sordariomycetes</taxon>
        <taxon>Hypocreomycetidae</taxon>
        <taxon>Glomerellales</taxon>
        <taxon>Glomerellaceae</taxon>
        <taxon>Colletotrichum</taxon>
        <taxon>Colletotrichum acutatum species complex</taxon>
    </lineage>
</organism>
<dbReference type="EMBL" id="SDAQ01000069">
    <property type="protein sequence ID" value="KAI3544006.1"/>
    <property type="molecule type" value="Genomic_DNA"/>
</dbReference>
<feature type="region of interest" description="Disordered" evidence="1">
    <location>
        <begin position="77"/>
        <end position="103"/>
    </location>
</feature>
<protein>
    <submittedName>
        <fullName evidence="2">Uncharacterized protein</fullName>
    </submittedName>
</protein>
<keyword evidence="3" id="KW-1185">Reference proteome</keyword>
<evidence type="ECO:0000313" key="2">
    <source>
        <dbReference type="EMBL" id="KAI3544006.1"/>
    </source>
</evidence>
<accession>A0A9Q0B1R1</accession>
<dbReference type="AlphaFoldDB" id="A0A9Q0B1R1"/>
<proteinExistence type="predicted"/>
<name>A0A9Q0B1R1_9PEZI</name>
<gene>
    <name evidence="2" type="ORF">CABS02_12384</name>
</gene>
<sequence>MPYQQFMHDARCTAAHSTADTATLPHNLLSEPPLFPPPCFAASFGRAGQGWSELHDLPSMRLLAAAQVRKSHFTTPALFPEGASSVSEDEVRNTPYGYRIRRP</sequence>
<evidence type="ECO:0000256" key="1">
    <source>
        <dbReference type="SAM" id="MobiDB-lite"/>
    </source>
</evidence>
<reference evidence="2" key="1">
    <citation type="submission" date="2019-01" db="EMBL/GenBank/DDBJ databases">
        <title>Colletotrichum abscissum LGMF1257.</title>
        <authorList>
            <person name="Baroncelli R."/>
        </authorList>
    </citation>
    <scope>NUCLEOTIDE SEQUENCE</scope>
    <source>
        <strain evidence="2">Ca142</strain>
    </source>
</reference>